<dbReference type="Pfam" id="PF00353">
    <property type="entry name" value="HemolysinCabind"/>
    <property type="match status" value="5"/>
</dbReference>
<evidence type="ECO:0000256" key="3">
    <source>
        <dbReference type="SAM" id="MobiDB-lite"/>
    </source>
</evidence>
<gene>
    <name evidence="4" type="ORF">BH720_03260</name>
</gene>
<comment type="subcellular location">
    <subcellularLocation>
        <location evidence="1">Secreted</location>
    </subcellularLocation>
</comment>
<protein>
    <recommendedName>
        <fullName evidence="5">Cadherin-like domain-containing protein</fullName>
    </recommendedName>
</protein>
<dbReference type="EMBL" id="MJGC01000035">
    <property type="protein sequence ID" value="OEJ76589.1"/>
    <property type="molecule type" value="Genomic_DNA"/>
</dbReference>
<dbReference type="Gene3D" id="2.150.10.10">
    <property type="entry name" value="Serralysin-like metalloprotease, C-terminal"/>
    <property type="match status" value="4"/>
</dbReference>
<dbReference type="OrthoDB" id="464653at2"/>
<reference evidence="4" key="1">
    <citation type="submission" date="2016-09" db="EMBL/GenBank/DDBJ databases">
        <title>Draft genome of thermotolerant cyanobacterium Desertifilum sp. strain IPPAS B-1220.</title>
        <authorList>
            <person name="Sinetova M.A."/>
            <person name="Bolakhan K."/>
            <person name="Zayadan B.K."/>
            <person name="Mironov K.S."/>
            <person name="Ustinova V."/>
            <person name="Kupriyanova E.V."/>
            <person name="Sidorov R.A."/>
            <person name="Skrypnik A.N."/>
            <person name="Gogoleva N.E."/>
            <person name="Gogolev Y.V."/>
            <person name="Los D.A."/>
        </authorList>
    </citation>
    <scope>NUCLEOTIDE SEQUENCE [LARGE SCALE GENOMIC DNA]</scope>
    <source>
        <strain evidence="4">IPPAS B-1220</strain>
    </source>
</reference>
<accession>A0A1E5QPK6</accession>
<feature type="region of interest" description="Disordered" evidence="3">
    <location>
        <begin position="317"/>
        <end position="337"/>
    </location>
</feature>
<evidence type="ECO:0000256" key="1">
    <source>
        <dbReference type="ARBA" id="ARBA00004613"/>
    </source>
</evidence>
<dbReference type="RefSeq" id="WP_069965728.1">
    <property type="nucleotide sequence ID" value="NZ_CM124774.1"/>
</dbReference>
<dbReference type="PRINTS" id="PR00313">
    <property type="entry name" value="CABNDNGRPT"/>
</dbReference>
<evidence type="ECO:0000313" key="4">
    <source>
        <dbReference type="EMBL" id="OEJ76589.1"/>
    </source>
</evidence>
<evidence type="ECO:0000256" key="2">
    <source>
        <dbReference type="ARBA" id="ARBA00022525"/>
    </source>
</evidence>
<organism evidence="4">
    <name type="scientific">Desertifilum tharense IPPAS B-1220</name>
    <dbReference type="NCBI Taxonomy" id="1781255"/>
    <lineage>
        <taxon>Bacteria</taxon>
        <taxon>Bacillati</taxon>
        <taxon>Cyanobacteriota</taxon>
        <taxon>Cyanophyceae</taxon>
        <taxon>Desertifilales</taxon>
        <taxon>Desertifilaceae</taxon>
        <taxon>Desertifilum</taxon>
    </lineage>
</organism>
<comment type="caution">
    <text evidence="4">The sequence shown here is derived from an EMBL/GenBank/DDBJ whole genome shotgun (WGS) entry which is preliminary data.</text>
</comment>
<name>A0A1E5QPK6_9CYAN</name>
<dbReference type="GO" id="GO:0005509">
    <property type="term" value="F:calcium ion binding"/>
    <property type="evidence" value="ECO:0007669"/>
    <property type="project" value="InterPro"/>
</dbReference>
<dbReference type="AlphaFoldDB" id="A0A1E5QPK6"/>
<evidence type="ECO:0008006" key="5">
    <source>
        <dbReference type="Google" id="ProtNLM"/>
    </source>
</evidence>
<proteinExistence type="predicted"/>
<dbReference type="PANTHER" id="PTHR38340">
    <property type="entry name" value="S-LAYER PROTEIN"/>
    <property type="match status" value="1"/>
</dbReference>
<dbReference type="InterPro" id="IPR001343">
    <property type="entry name" value="Hemolysn_Ca-bd"/>
</dbReference>
<dbReference type="SUPFAM" id="SSF51120">
    <property type="entry name" value="beta-Roll"/>
    <property type="match status" value="3"/>
</dbReference>
<dbReference type="STRING" id="1781255.BH720_03260"/>
<dbReference type="InterPro" id="IPR018511">
    <property type="entry name" value="Hemolysin-typ_Ca-bd_CS"/>
</dbReference>
<dbReference type="PROSITE" id="PS00330">
    <property type="entry name" value="HEMOLYSIN_CALCIUM"/>
    <property type="match status" value="2"/>
</dbReference>
<dbReference type="PANTHER" id="PTHR38340:SF1">
    <property type="entry name" value="S-LAYER PROTEIN"/>
    <property type="match status" value="1"/>
</dbReference>
<sequence length="590" mass="60847">MAVINGTLGDDFLVGTPEADLMSGIGGNNVIYALEGNDTVFGGPGNDYILGNQGNDLIFAGSGNDIVFGGKGDDTIFGNEGNNALFGNEGNDVIYGNQGDDVIYGNQGNDLIFAGKGNDVVYGGKDNDTIYGNEGNDVVFGNDGNDILYGNQANDTLYGGKGNDILYGGKGNDVLFGDSGADTLVGGQGRDIFVLGRRPNNAAPFLTTGGPQLTNADYILDFTDGQDLIGLEPGLSFEQLNIFQGTGQYANDTIIQDTVTGEFLAILQGVNRALITAADFTTNLTALPDLPPTPAPPPTPVPPPIFGPPIILPPIIFPPAPSPTPAPPTPEPPVNQPPTTNPFTIRTVAGQVISPLRINVTDVATDPESAVLRFDGTPTATATTGTVALSPDSNFLIYTPPAGSAPSPGLITYQVTDNVNQPVTGTINVEVFTPQVVNGANVIEGQIDRPNILIGTDGSDRITAQGTDGDTLIGGLGRDTLVSGPGPDEFVFNDPRDSFDPTTNPVTPADIIDGFNASQDTIRLSFLPVGTVIPIANITSPVGANFASISLTGIAGVVGGGENFILLLQNLPANDITPAQIAARIVTGQA</sequence>
<dbReference type="GO" id="GO:0005576">
    <property type="term" value="C:extracellular region"/>
    <property type="evidence" value="ECO:0007669"/>
    <property type="project" value="UniProtKB-SubCell"/>
</dbReference>
<dbReference type="InterPro" id="IPR011049">
    <property type="entry name" value="Serralysin-like_metalloprot_C"/>
</dbReference>
<dbReference type="InterPro" id="IPR050557">
    <property type="entry name" value="RTX_toxin/Mannuronan_C5-epim"/>
</dbReference>
<keyword evidence="2" id="KW-0964">Secreted</keyword>